<evidence type="ECO:0000313" key="3">
    <source>
        <dbReference type="EMBL" id="KAJ7735512.1"/>
    </source>
</evidence>
<reference evidence="3" key="1">
    <citation type="submission" date="2023-03" db="EMBL/GenBank/DDBJ databases">
        <title>Massive genome expansion in bonnet fungi (Mycena s.s.) driven by repeated elements and novel gene families across ecological guilds.</title>
        <authorList>
            <consortium name="Lawrence Berkeley National Laboratory"/>
            <person name="Harder C.B."/>
            <person name="Miyauchi S."/>
            <person name="Viragh M."/>
            <person name="Kuo A."/>
            <person name="Thoen E."/>
            <person name="Andreopoulos B."/>
            <person name="Lu D."/>
            <person name="Skrede I."/>
            <person name="Drula E."/>
            <person name="Henrissat B."/>
            <person name="Morin E."/>
            <person name="Kohler A."/>
            <person name="Barry K."/>
            <person name="LaButti K."/>
            <person name="Morin E."/>
            <person name="Salamov A."/>
            <person name="Lipzen A."/>
            <person name="Mereny Z."/>
            <person name="Hegedus B."/>
            <person name="Baldrian P."/>
            <person name="Stursova M."/>
            <person name="Weitz H."/>
            <person name="Taylor A."/>
            <person name="Grigoriev I.V."/>
            <person name="Nagy L.G."/>
            <person name="Martin F."/>
            <person name="Kauserud H."/>
        </authorList>
    </citation>
    <scope>NUCLEOTIDE SEQUENCE</scope>
    <source>
        <strain evidence="3">CBHHK182m</strain>
    </source>
</reference>
<proteinExistence type="predicted"/>
<evidence type="ECO:0000256" key="2">
    <source>
        <dbReference type="SAM" id="MobiDB-lite"/>
    </source>
</evidence>
<evidence type="ECO:0000313" key="4">
    <source>
        <dbReference type="Proteomes" id="UP001215598"/>
    </source>
</evidence>
<keyword evidence="1" id="KW-0175">Coiled coil</keyword>
<feature type="region of interest" description="Disordered" evidence="2">
    <location>
        <begin position="415"/>
        <end position="455"/>
    </location>
</feature>
<feature type="coiled-coil region" evidence="1">
    <location>
        <begin position="120"/>
        <end position="320"/>
    </location>
</feature>
<protein>
    <submittedName>
        <fullName evidence="3">Uncharacterized protein</fullName>
    </submittedName>
</protein>
<dbReference type="AlphaFoldDB" id="A0AAD7I5G5"/>
<feature type="compositionally biased region" description="Basic and acidic residues" evidence="2">
    <location>
        <begin position="430"/>
        <end position="443"/>
    </location>
</feature>
<dbReference type="EMBL" id="JARKIB010000126">
    <property type="protein sequence ID" value="KAJ7735512.1"/>
    <property type="molecule type" value="Genomic_DNA"/>
</dbReference>
<name>A0AAD7I5G5_9AGAR</name>
<evidence type="ECO:0000256" key="1">
    <source>
        <dbReference type="SAM" id="Coils"/>
    </source>
</evidence>
<dbReference type="Proteomes" id="UP001215598">
    <property type="component" value="Unassembled WGS sequence"/>
</dbReference>
<sequence length="474" mass="54387">MDEFTNSFEIIVEENKTKAKALQTYAADTMRQKEELQTEYDGLMRVHKTMCQVVEGLRTELASRCAEFEQSEKTLGEVQEKLSTSNNAYLAKRTEVEHLRAQQAAGVGSRDNTAQLNGTIAQLRGEIASERERLEEHVRNLQAELKTSETNRTADQEAAVAKQKQEDEAEYDQLKVEYDLKTKKVRDLKEQLRNAGQAAEDEIARLKVALKGVRLENSELKKKLAQEQSQVKAKAAAVSKAQEATAEQLQRYSTLQSQYNDLQKEHDALQNAPTQSTSTTPRALTIQTLHTKNASFIQKNRHLTEENRSLQNRITALEETQTKFWSTSRQLRASQQELQSETQKHKTQMYECNKENAELRAKIKSHSELFAERDEALHAQRGELRDCNDENYELRAELMLLEEQLQARDTLISRMDRPFGSDHSNYEFPRYARERIDDGPRNEDSDENTSQSGSEQDAVRFYSTLFLSPDLKLC</sequence>
<organism evidence="3 4">
    <name type="scientific">Mycena metata</name>
    <dbReference type="NCBI Taxonomy" id="1033252"/>
    <lineage>
        <taxon>Eukaryota</taxon>
        <taxon>Fungi</taxon>
        <taxon>Dikarya</taxon>
        <taxon>Basidiomycota</taxon>
        <taxon>Agaricomycotina</taxon>
        <taxon>Agaricomycetes</taxon>
        <taxon>Agaricomycetidae</taxon>
        <taxon>Agaricales</taxon>
        <taxon>Marasmiineae</taxon>
        <taxon>Mycenaceae</taxon>
        <taxon>Mycena</taxon>
    </lineage>
</organism>
<accession>A0AAD7I5G5</accession>
<keyword evidence="4" id="KW-1185">Reference proteome</keyword>
<gene>
    <name evidence="3" type="ORF">B0H16DRAFT_1576135</name>
</gene>
<feature type="coiled-coil region" evidence="1">
    <location>
        <begin position="19"/>
        <end position="46"/>
    </location>
</feature>
<comment type="caution">
    <text evidence="3">The sequence shown here is derived from an EMBL/GenBank/DDBJ whole genome shotgun (WGS) entry which is preliminary data.</text>
</comment>